<accession>A0A5B7CIN0</accession>
<comment type="caution">
    <text evidence="1">The sequence shown here is derived from an EMBL/GenBank/DDBJ whole genome shotgun (WGS) entry which is preliminary data.</text>
</comment>
<keyword evidence="2" id="KW-1185">Reference proteome</keyword>
<name>A0A5B7CIN0_PORTR</name>
<protein>
    <submittedName>
        <fullName evidence="1">Uncharacterized protein</fullName>
    </submittedName>
</protein>
<gene>
    <name evidence="1" type="ORF">E2C01_002156</name>
</gene>
<dbReference type="Proteomes" id="UP000324222">
    <property type="component" value="Unassembled WGS sequence"/>
</dbReference>
<evidence type="ECO:0000313" key="1">
    <source>
        <dbReference type="EMBL" id="MPC09542.1"/>
    </source>
</evidence>
<sequence>MCGPRGAAIRTYCIETDVDTAAYLEHVPKIPCHSRTGERYVAPARIPFGTPGYISRTTKVLRGFYEVFTVWANFYIPDDTCFTYMNV</sequence>
<dbReference type="EMBL" id="VSRR010000074">
    <property type="protein sequence ID" value="MPC09542.1"/>
    <property type="molecule type" value="Genomic_DNA"/>
</dbReference>
<reference evidence="1 2" key="1">
    <citation type="submission" date="2019-05" db="EMBL/GenBank/DDBJ databases">
        <title>Another draft genome of Portunus trituberculatus and its Hox gene families provides insights of decapod evolution.</title>
        <authorList>
            <person name="Jeong J.-H."/>
            <person name="Song I."/>
            <person name="Kim S."/>
            <person name="Choi T."/>
            <person name="Kim D."/>
            <person name="Ryu S."/>
            <person name="Kim W."/>
        </authorList>
    </citation>
    <scope>NUCLEOTIDE SEQUENCE [LARGE SCALE GENOMIC DNA]</scope>
    <source>
        <tissue evidence="1">Muscle</tissue>
    </source>
</reference>
<organism evidence="1 2">
    <name type="scientific">Portunus trituberculatus</name>
    <name type="common">Swimming crab</name>
    <name type="synonym">Neptunus trituberculatus</name>
    <dbReference type="NCBI Taxonomy" id="210409"/>
    <lineage>
        <taxon>Eukaryota</taxon>
        <taxon>Metazoa</taxon>
        <taxon>Ecdysozoa</taxon>
        <taxon>Arthropoda</taxon>
        <taxon>Crustacea</taxon>
        <taxon>Multicrustacea</taxon>
        <taxon>Malacostraca</taxon>
        <taxon>Eumalacostraca</taxon>
        <taxon>Eucarida</taxon>
        <taxon>Decapoda</taxon>
        <taxon>Pleocyemata</taxon>
        <taxon>Brachyura</taxon>
        <taxon>Eubrachyura</taxon>
        <taxon>Portunoidea</taxon>
        <taxon>Portunidae</taxon>
        <taxon>Portuninae</taxon>
        <taxon>Portunus</taxon>
    </lineage>
</organism>
<proteinExistence type="predicted"/>
<dbReference type="AlphaFoldDB" id="A0A5B7CIN0"/>
<evidence type="ECO:0000313" key="2">
    <source>
        <dbReference type="Proteomes" id="UP000324222"/>
    </source>
</evidence>